<evidence type="ECO:0000256" key="1">
    <source>
        <dbReference type="SAM" id="MobiDB-lite"/>
    </source>
</evidence>
<feature type="domain" description="GST N-terminal" evidence="2">
    <location>
        <begin position="5"/>
        <end position="86"/>
    </location>
</feature>
<evidence type="ECO:0000313" key="4">
    <source>
        <dbReference type="Proteomes" id="UP000054387"/>
    </source>
</evidence>
<dbReference type="Gene3D" id="3.40.30.10">
    <property type="entry name" value="Glutaredoxin"/>
    <property type="match status" value="1"/>
</dbReference>
<feature type="region of interest" description="Disordered" evidence="1">
    <location>
        <begin position="86"/>
        <end position="106"/>
    </location>
</feature>
<reference evidence="3 4" key="1">
    <citation type="submission" date="2015-12" db="EMBL/GenBank/DDBJ databases">
        <title>Haloprofundus marisrubri gen. nov., sp. nov., an extremely halophilic archaeon isolated from the Discovery deep brine-seawater interface in the Red Sea.</title>
        <authorList>
            <person name="Zhang G."/>
            <person name="Stingl U."/>
            <person name="Rashid M."/>
        </authorList>
    </citation>
    <scope>NUCLEOTIDE SEQUENCE [LARGE SCALE GENOMIC DNA]</scope>
    <source>
        <strain evidence="3 4">SB9</strain>
    </source>
</reference>
<sequence>MSDEPAITLYRLQACPYCERVVRKLHEYDLDYRSRFVEPMHSQRNVVKRISGKRTAPAIVDENTGLTMSESANIVEYLEKTYGEAATDGGVDVGDDREDADNGGAA</sequence>
<protein>
    <submittedName>
        <fullName evidence="3">Glutaredoxin</fullName>
    </submittedName>
</protein>
<evidence type="ECO:0000259" key="2">
    <source>
        <dbReference type="PROSITE" id="PS50404"/>
    </source>
</evidence>
<dbReference type="InterPro" id="IPR011767">
    <property type="entry name" value="GLR_AS"/>
</dbReference>
<keyword evidence="4" id="KW-1185">Reference proteome</keyword>
<dbReference type="RefSeq" id="WP_058583211.1">
    <property type="nucleotide sequence ID" value="NZ_LOPU01000034.1"/>
</dbReference>
<dbReference type="Pfam" id="PF13417">
    <property type="entry name" value="GST_N_3"/>
    <property type="match status" value="1"/>
</dbReference>
<organism evidence="3 4">
    <name type="scientific">Haloprofundus marisrubri</name>
    <dbReference type="NCBI Taxonomy" id="1514971"/>
    <lineage>
        <taxon>Archaea</taxon>
        <taxon>Methanobacteriati</taxon>
        <taxon>Methanobacteriota</taxon>
        <taxon>Stenosarchaea group</taxon>
        <taxon>Halobacteria</taxon>
        <taxon>Halobacteriales</taxon>
        <taxon>Haloferacaceae</taxon>
        <taxon>Haloprofundus</taxon>
    </lineage>
</organism>
<dbReference type="InterPro" id="IPR036249">
    <property type="entry name" value="Thioredoxin-like_sf"/>
</dbReference>
<proteinExistence type="predicted"/>
<dbReference type="Proteomes" id="UP000054387">
    <property type="component" value="Unassembled WGS sequence"/>
</dbReference>
<dbReference type="STRING" id="1514971.AUR64_00700"/>
<dbReference type="PANTHER" id="PTHR45288">
    <property type="entry name" value="THIOREDOXIN FAMILY PROTEIN"/>
    <property type="match status" value="1"/>
</dbReference>
<dbReference type="OrthoDB" id="73564at2157"/>
<dbReference type="SUPFAM" id="SSF52833">
    <property type="entry name" value="Thioredoxin-like"/>
    <property type="match status" value="1"/>
</dbReference>
<dbReference type="AlphaFoldDB" id="A0A0W1R413"/>
<dbReference type="InterPro" id="IPR004045">
    <property type="entry name" value="Glutathione_S-Trfase_N"/>
</dbReference>
<evidence type="ECO:0000313" key="3">
    <source>
        <dbReference type="EMBL" id="KTG08129.1"/>
    </source>
</evidence>
<dbReference type="PANTHER" id="PTHR45288:SF1">
    <property type="entry name" value="THIOREDOXIN FAMILY PROTEIN"/>
    <property type="match status" value="1"/>
</dbReference>
<dbReference type="EMBL" id="LOPU01000034">
    <property type="protein sequence ID" value="KTG08129.1"/>
    <property type="molecule type" value="Genomic_DNA"/>
</dbReference>
<gene>
    <name evidence="3" type="ORF">AUR64_00700</name>
</gene>
<accession>A0A0W1R413</accession>
<feature type="compositionally biased region" description="Acidic residues" evidence="1">
    <location>
        <begin position="93"/>
        <end position="106"/>
    </location>
</feature>
<name>A0A0W1R413_9EURY</name>
<dbReference type="PROSITE" id="PS00195">
    <property type="entry name" value="GLUTAREDOXIN_1"/>
    <property type="match status" value="1"/>
</dbReference>
<comment type="caution">
    <text evidence="3">The sequence shown here is derived from an EMBL/GenBank/DDBJ whole genome shotgun (WGS) entry which is preliminary data.</text>
</comment>
<dbReference type="PROSITE" id="PS50404">
    <property type="entry name" value="GST_NTER"/>
    <property type="match status" value="1"/>
</dbReference>
<dbReference type="PROSITE" id="PS51354">
    <property type="entry name" value="GLUTAREDOXIN_2"/>
    <property type="match status" value="1"/>
</dbReference>